<accession>A0A178Z5Y2</accession>
<dbReference type="Gene3D" id="2.60.120.10">
    <property type="entry name" value="Jelly Rolls"/>
    <property type="match status" value="1"/>
</dbReference>
<dbReference type="InterPro" id="IPR014710">
    <property type="entry name" value="RmlC-like_jellyroll"/>
</dbReference>
<dbReference type="EMBL" id="LVYI01000013">
    <property type="protein sequence ID" value="OAP54583.1"/>
    <property type="molecule type" value="Genomic_DNA"/>
</dbReference>
<proteinExistence type="predicted"/>
<dbReference type="GeneID" id="30015199"/>
<keyword evidence="2" id="KW-1185">Reference proteome</keyword>
<dbReference type="SUPFAM" id="SSF51182">
    <property type="entry name" value="RmlC-like cupins"/>
    <property type="match status" value="1"/>
</dbReference>
<dbReference type="RefSeq" id="XP_018687950.1">
    <property type="nucleotide sequence ID" value="XM_018842537.1"/>
</dbReference>
<evidence type="ECO:0000313" key="1">
    <source>
        <dbReference type="EMBL" id="OAP54583.1"/>
    </source>
</evidence>
<dbReference type="AlphaFoldDB" id="A0A178Z5Y2"/>
<dbReference type="OrthoDB" id="4139281at2759"/>
<name>A0A178Z5Y2_9EURO</name>
<evidence type="ECO:0000313" key="2">
    <source>
        <dbReference type="Proteomes" id="UP000078343"/>
    </source>
</evidence>
<dbReference type="Proteomes" id="UP000078343">
    <property type="component" value="Unassembled WGS sequence"/>
</dbReference>
<sequence>MAAQPEKAFVFDNGCRISHGQAHIKKPFTDVDLTMHELCYQSTKKFSGQLGFIEFNTGLRLPRHIHMDLSKQKLLDERIMVLHGVGLVEICGTPYVVGPGSLVDIPGGVPHTWTACAPGVKLPDGSVSPGSFTMVYEYEDPTQFFPTASTKVAKNPSDYVPFEGSYDEIRMPILTAEEVVDRCTIVFDKKLSKLELA</sequence>
<dbReference type="InterPro" id="IPR011051">
    <property type="entry name" value="RmlC_Cupin_sf"/>
</dbReference>
<protein>
    <submittedName>
        <fullName evidence="1">Uncharacterized protein</fullName>
    </submittedName>
</protein>
<gene>
    <name evidence="1" type="ORF">AYL99_11031</name>
</gene>
<reference evidence="1 2" key="1">
    <citation type="submission" date="2016-04" db="EMBL/GenBank/DDBJ databases">
        <title>Draft genome of Fonsecaea erecta CBS 125763.</title>
        <authorList>
            <person name="Weiss V.A."/>
            <person name="Vicente V.A."/>
            <person name="Raittz R.T."/>
            <person name="Moreno L.F."/>
            <person name="De Souza E.M."/>
            <person name="Pedrosa F.O."/>
            <person name="Steffens M.B."/>
            <person name="Faoro H."/>
            <person name="Tadra-Sfeir M.Z."/>
            <person name="Najafzadeh M.J."/>
            <person name="Felipe M.S."/>
            <person name="Teixeira M."/>
            <person name="Sun J."/>
            <person name="Xi L."/>
            <person name="Gomes R."/>
            <person name="De Azevedo C.M."/>
            <person name="Salgado C.G."/>
            <person name="Da Silva M.B."/>
            <person name="Nascimento M.F."/>
            <person name="Queiroz-Telles F."/>
            <person name="Attili D.S."/>
            <person name="Gorbushina A."/>
        </authorList>
    </citation>
    <scope>NUCLEOTIDE SEQUENCE [LARGE SCALE GENOMIC DNA]</scope>
    <source>
        <strain evidence="1 2">CBS 125763</strain>
    </source>
</reference>
<comment type="caution">
    <text evidence="1">The sequence shown here is derived from an EMBL/GenBank/DDBJ whole genome shotgun (WGS) entry which is preliminary data.</text>
</comment>
<organism evidence="1 2">
    <name type="scientific">Fonsecaea erecta</name>
    <dbReference type="NCBI Taxonomy" id="1367422"/>
    <lineage>
        <taxon>Eukaryota</taxon>
        <taxon>Fungi</taxon>
        <taxon>Dikarya</taxon>
        <taxon>Ascomycota</taxon>
        <taxon>Pezizomycotina</taxon>
        <taxon>Eurotiomycetes</taxon>
        <taxon>Chaetothyriomycetidae</taxon>
        <taxon>Chaetothyriales</taxon>
        <taxon>Herpotrichiellaceae</taxon>
        <taxon>Fonsecaea</taxon>
    </lineage>
</organism>